<dbReference type="eggNOG" id="COG0784">
    <property type="taxonomic scope" value="Bacteria"/>
</dbReference>
<dbReference type="SUPFAM" id="SSF52172">
    <property type="entry name" value="CheY-like"/>
    <property type="match status" value="1"/>
</dbReference>
<organism evidence="3 4">
    <name type="scientific">Thioclava atlantica</name>
    <dbReference type="NCBI Taxonomy" id="1317124"/>
    <lineage>
        <taxon>Bacteria</taxon>
        <taxon>Pseudomonadati</taxon>
        <taxon>Pseudomonadota</taxon>
        <taxon>Alphaproteobacteria</taxon>
        <taxon>Rhodobacterales</taxon>
        <taxon>Paracoccaceae</taxon>
        <taxon>Thioclava</taxon>
    </lineage>
</organism>
<sequence length="143" mass="16440">MPIDIVLIEDDDGDARAVIRALSKAKVANPVVRYYDGEEALENLRGGDPDLPQHYIILLDLNMPRMTGHEFLKEIREDPHLSDAIIFVMTTSRDEEDIEMAWSRNIAGYVLKSNVGEDFVNLIRTLDNYWHIVEKPTMFRRPG</sequence>
<dbReference type="InterPro" id="IPR001789">
    <property type="entry name" value="Sig_transdc_resp-reg_receiver"/>
</dbReference>
<dbReference type="PATRIC" id="fig|1317124.6.peg.3076"/>
<dbReference type="InterPro" id="IPR011006">
    <property type="entry name" value="CheY-like_superfamily"/>
</dbReference>
<dbReference type="PANTHER" id="PTHR44520:SF2">
    <property type="entry name" value="RESPONSE REGULATOR RCP1"/>
    <property type="match status" value="1"/>
</dbReference>
<name>A0A085TTQ1_9RHOB</name>
<dbReference type="RefSeq" id="WP_038147941.1">
    <property type="nucleotide sequence ID" value="NZ_AQRC01000013.1"/>
</dbReference>
<dbReference type="CDD" id="cd17557">
    <property type="entry name" value="REC_Rcp-like"/>
    <property type="match status" value="1"/>
</dbReference>
<evidence type="ECO:0000256" key="1">
    <source>
        <dbReference type="PROSITE-ProRule" id="PRU00169"/>
    </source>
</evidence>
<dbReference type="AlphaFoldDB" id="A0A085TTQ1"/>
<keyword evidence="4" id="KW-1185">Reference proteome</keyword>
<protein>
    <submittedName>
        <fullName evidence="3">Response regulator</fullName>
    </submittedName>
</protein>
<dbReference type="Pfam" id="PF00072">
    <property type="entry name" value="Response_reg"/>
    <property type="match status" value="1"/>
</dbReference>
<comment type="caution">
    <text evidence="3">The sequence shown here is derived from an EMBL/GenBank/DDBJ whole genome shotgun (WGS) entry which is preliminary data.</text>
</comment>
<dbReference type="EMBL" id="AQRC01000013">
    <property type="protein sequence ID" value="KFE34098.1"/>
    <property type="molecule type" value="Genomic_DNA"/>
</dbReference>
<dbReference type="STRING" id="1317124.DW2_15300"/>
<dbReference type="Proteomes" id="UP000028607">
    <property type="component" value="Unassembled WGS sequence"/>
</dbReference>
<evidence type="ECO:0000313" key="4">
    <source>
        <dbReference type="Proteomes" id="UP000028607"/>
    </source>
</evidence>
<proteinExistence type="predicted"/>
<dbReference type="PROSITE" id="PS50110">
    <property type="entry name" value="RESPONSE_REGULATORY"/>
    <property type="match status" value="1"/>
</dbReference>
<dbReference type="PANTHER" id="PTHR44520">
    <property type="entry name" value="RESPONSE REGULATOR RCP1-RELATED"/>
    <property type="match status" value="1"/>
</dbReference>
<dbReference type="InterPro" id="IPR052893">
    <property type="entry name" value="TCS_response_regulator"/>
</dbReference>
<feature type="domain" description="Response regulatory" evidence="2">
    <location>
        <begin position="4"/>
        <end position="127"/>
    </location>
</feature>
<keyword evidence="1" id="KW-0597">Phosphoprotein</keyword>
<evidence type="ECO:0000259" key="2">
    <source>
        <dbReference type="PROSITE" id="PS50110"/>
    </source>
</evidence>
<gene>
    <name evidence="3" type="ORF">DW2_15300</name>
</gene>
<reference evidence="4" key="1">
    <citation type="submission" date="2013-04" db="EMBL/GenBank/DDBJ databases">
        <title>Thioclava sp. 13D2W-2 Genome Sequencing.</title>
        <authorList>
            <person name="Lai Q."/>
            <person name="Li G."/>
            <person name="Shao Z."/>
        </authorList>
    </citation>
    <scope>NUCLEOTIDE SEQUENCE [LARGE SCALE GENOMIC DNA]</scope>
    <source>
        <strain evidence="4">13D2W-2</strain>
    </source>
</reference>
<accession>A0A085TTQ1</accession>
<dbReference type="Gene3D" id="3.40.50.2300">
    <property type="match status" value="1"/>
</dbReference>
<evidence type="ECO:0000313" key="3">
    <source>
        <dbReference type="EMBL" id="KFE34098.1"/>
    </source>
</evidence>
<feature type="modified residue" description="4-aspartylphosphate" evidence="1">
    <location>
        <position position="60"/>
    </location>
</feature>
<dbReference type="GO" id="GO:0000160">
    <property type="term" value="P:phosphorelay signal transduction system"/>
    <property type="evidence" value="ECO:0007669"/>
    <property type="project" value="InterPro"/>
</dbReference>
<reference evidence="3 4" key="2">
    <citation type="journal article" date="2015" name="Antonie Van Leeuwenhoek">
        <title>Thioclava indica sp. nov., isolated from surface seawater of the Indian Ocean.</title>
        <authorList>
            <person name="Liu Y."/>
            <person name="Lai Q."/>
            <person name="Du J."/>
            <person name="Xu H."/>
            <person name="Jiang L."/>
            <person name="Shao Z."/>
        </authorList>
    </citation>
    <scope>NUCLEOTIDE SEQUENCE [LARGE SCALE GENOMIC DNA]</scope>
    <source>
        <strain evidence="3 4">13D2W-2</strain>
    </source>
</reference>
<dbReference type="SMART" id="SM00448">
    <property type="entry name" value="REC"/>
    <property type="match status" value="1"/>
</dbReference>